<dbReference type="FunFam" id="3.40.50.1820:FF:000028">
    <property type="entry name" value="S9 family peptidase"/>
    <property type="match status" value="1"/>
</dbReference>
<name>A0ABD5X555_9EURY</name>
<reference evidence="7 8" key="1">
    <citation type="journal article" date="2014" name="Int. J. Syst. Evol. Microbiol.">
        <title>Complete genome sequence of Corynebacterium casei LMG S-19264T (=DSM 44701T), isolated from a smear-ripened cheese.</title>
        <authorList>
            <consortium name="US DOE Joint Genome Institute (JGI-PGF)"/>
            <person name="Walter F."/>
            <person name="Albersmeier A."/>
            <person name="Kalinowski J."/>
            <person name="Ruckert C."/>
        </authorList>
    </citation>
    <scope>NUCLEOTIDE SEQUENCE [LARGE SCALE GENOMIC DNA]</scope>
    <source>
        <strain evidence="7 8">CGMCC 4.7215</strain>
    </source>
</reference>
<dbReference type="Gene3D" id="2.120.10.30">
    <property type="entry name" value="TolB, C-terminal domain"/>
    <property type="match status" value="2"/>
</dbReference>
<dbReference type="InterPro" id="IPR011659">
    <property type="entry name" value="WD40"/>
</dbReference>
<proteinExistence type="inferred from homology"/>
<evidence type="ECO:0000259" key="6">
    <source>
        <dbReference type="Pfam" id="PF00326"/>
    </source>
</evidence>
<evidence type="ECO:0000256" key="3">
    <source>
        <dbReference type="ARBA" id="ARBA00022801"/>
    </source>
</evidence>
<feature type="domain" description="Peptidase S9 prolyl oligopeptidase catalytic" evidence="6">
    <location>
        <begin position="449"/>
        <end position="654"/>
    </location>
</feature>
<dbReference type="AlphaFoldDB" id="A0ABD5X555"/>
<comment type="caution">
    <text evidence="7">The sequence shown here is derived from an EMBL/GenBank/DDBJ whole genome shotgun (WGS) entry which is preliminary data.</text>
</comment>
<keyword evidence="2" id="KW-0645">Protease</keyword>
<sequence length="688" mass="77275">MERIEAVDFHDIVQVEEPRVSPDGESVAFVRKVPDDESYAATIYVVSTGGDALRRFTVEEGVDSQPRWSPSGDRLAFVSTRGADDDRPQLWVLPTAGGEARQVTNVAGGVRSIEWAPDGSTIAFVQSVRKEDRKEDHDIDVPEGFQPDSPDPRVIDRTVYRSMEQYVDGKRSHVYTVDLGGDRPDEDDEIKRLTDGNWDYDGPTWQDETTLYYTRSVGEPDPDDSLEYEIISHDLSTDETAVLHTTTGWGTVLSATSDGLIAYLFSDPEQTSLKQTEAKVLDADSGDIHHPTADLDRTLGYAATPQWGPNEEQLFFTTPDEGSGALWTVAYDETDARRVLREDWSSLDSAHVGDDLIAFVRSEWDHPGDLFVSTRGGAEEHRLTRLNAKLLDDRAVSRPEELCYENEGTEVQGWLLTPPDFDPEKQYPLAVEVHGGPHAMWTTSGTMWHEFQTLAARGYVVFWSNPRGSAGYGEDFMSAIERDWGDVTMSDVMTGVEEVIEREYVDENQAFLTGGSFGGYMTAWMVGQTDFFESAVSQRGVYDLTSFYGSTDGAYTLVEGDFDTTPSEEPEFLWEHSPTGHAHKVETPTLVLHSDDDYRTPACSAELFYRILRKHGVDTRFVRYPEEGHELSRSGQPKHIVDRIERIVRWFDGYSEYHDVPRALDRDDEEGLSAGETEDEEEPDENAA</sequence>
<dbReference type="Pfam" id="PF00326">
    <property type="entry name" value="Peptidase_S9"/>
    <property type="match status" value="1"/>
</dbReference>
<dbReference type="Proteomes" id="UP001596414">
    <property type="component" value="Unassembled WGS sequence"/>
</dbReference>
<gene>
    <name evidence="7" type="ORF">ACFQJ7_09530</name>
</gene>
<evidence type="ECO:0000313" key="8">
    <source>
        <dbReference type="Proteomes" id="UP001596414"/>
    </source>
</evidence>
<dbReference type="EMBL" id="JBHSZQ010000020">
    <property type="protein sequence ID" value="MFC7126271.1"/>
    <property type="molecule type" value="Genomic_DNA"/>
</dbReference>
<dbReference type="RefSeq" id="WP_267635824.1">
    <property type="nucleotide sequence ID" value="NZ_JAODIY010000001.1"/>
</dbReference>
<evidence type="ECO:0000256" key="1">
    <source>
        <dbReference type="ARBA" id="ARBA00010040"/>
    </source>
</evidence>
<feature type="region of interest" description="Disordered" evidence="5">
    <location>
        <begin position="133"/>
        <end position="152"/>
    </location>
</feature>
<evidence type="ECO:0000256" key="2">
    <source>
        <dbReference type="ARBA" id="ARBA00022670"/>
    </source>
</evidence>
<dbReference type="PANTHER" id="PTHR42776:SF4">
    <property type="entry name" value="ACYLAMINO-ACID-RELEASING ENZYME"/>
    <property type="match status" value="1"/>
</dbReference>
<dbReference type="GO" id="GO:0008233">
    <property type="term" value="F:peptidase activity"/>
    <property type="evidence" value="ECO:0007669"/>
    <property type="project" value="UniProtKB-KW"/>
</dbReference>
<keyword evidence="4" id="KW-0720">Serine protease</keyword>
<dbReference type="InterPro" id="IPR029058">
    <property type="entry name" value="AB_hydrolase_fold"/>
</dbReference>
<organism evidence="7 8">
    <name type="scientific">Halovenus rubra</name>
    <dbReference type="NCBI Taxonomy" id="869890"/>
    <lineage>
        <taxon>Archaea</taxon>
        <taxon>Methanobacteriati</taxon>
        <taxon>Methanobacteriota</taxon>
        <taxon>Stenosarchaea group</taxon>
        <taxon>Halobacteria</taxon>
        <taxon>Halobacteriales</taxon>
        <taxon>Haloarculaceae</taxon>
        <taxon>Halovenus</taxon>
    </lineage>
</organism>
<evidence type="ECO:0000256" key="5">
    <source>
        <dbReference type="SAM" id="MobiDB-lite"/>
    </source>
</evidence>
<evidence type="ECO:0000313" key="7">
    <source>
        <dbReference type="EMBL" id="MFC7126271.1"/>
    </source>
</evidence>
<dbReference type="Gene3D" id="3.40.50.1820">
    <property type="entry name" value="alpha/beta hydrolase"/>
    <property type="match status" value="1"/>
</dbReference>
<evidence type="ECO:0000256" key="4">
    <source>
        <dbReference type="ARBA" id="ARBA00022825"/>
    </source>
</evidence>
<dbReference type="GO" id="GO:0006508">
    <property type="term" value="P:proteolysis"/>
    <property type="evidence" value="ECO:0007669"/>
    <property type="project" value="UniProtKB-KW"/>
</dbReference>
<comment type="similarity">
    <text evidence="1">Belongs to the peptidase S9C family.</text>
</comment>
<dbReference type="SUPFAM" id="SSF82171">
    <property type="entry name" value="DPP6 N-terminal domain-like"/>
    <property type="match status" value="1"/>
</dbReference>
<dbReference type="InterPro" id="IPR001375">
    <property type="entry name" value="Peptidase_S9_cat"/>
</dbReference>
<dbReference type="InterPro" id="IPR011042">
    <property type="entry name" value="6-blade_b-propeller_TolB-like"/>
</dbReference>
<feature type="region of interest" description="Disordered" evidence="5">
    <location>
        <begin position="661"/>
        <end position="688"/>
    </location>
</feature>
<keyword evidence="3" id="KW-0378">Hydrolase</keyword>
<protein>
    <submittedName>
        <fullName evidence="7">Prolyl oligopeptidase family serine peptidase</fullName>
    </submittedName>
</protein>
<dbReference type="PANTHER" id="PTHR42776">
    <property type="entry name" value="SERINE PEPTIDASE S9 FAMILY MEMBER"/>
    <property type="match status" value="1"/>
</dbReference>
<accession>A0ABD5X555</accession>
<dbReference type="SUPFAM" id="SSF53474">
    <property type="entry name" value="alpha/beta-Hydrolases"/>
    <property type="match status" value="1"/>
</dbReference>
<feature type="compositionally biased region" description="Acidic residues" evidence="5">
    <location>
        <begin position="666"/>
        <end position="688"/>
    </location>
</feature>
<dbReference type="Pfam" id="PF07676">
    <property type="entry name" value="PD40"/>
    <property type="match status" value="2"/>
</dbReference>